<dbReference type="AlphaFoldDB" id="A0A0A9BR04"/>
<name>A0A0A9BR04_ARUDO</name>
<feature type="transmembrane region" description="Helical" evidence="1">
    <location>
        <begin position="6"/>
        <end position="26"/>
    </location>
</feature>
<keyword evidence="1" id="KW-0472">Membrane</keyword>
<keyword evidence="1" id="KW-0812">Transmembrane</keyword>
<evidence type="ECO:0000256" key="1">
    <source>
        <dbReference type="SAM" id="Phobius"/>
    </source>
</evidence>
<evidence type="ECO:0000313" key="2">
    <source>
        <dbReference type="EMBL" id="JAD61697.1"/>
    </source>
</evidence>
<proteinExistence type="predicted"/>
<accession>A0A0A9BR04</accession>
<organism evidence="2">
    <name type="scientific">Arundo donax</name>
    <name type="common">Giant reed</name>
    <name type="synonym">Donax arundinaceus</name>
    <dbReference type="NCBI Taxonomy" id="35708"/>
    <lineage>
        <taxon>Eukaryota</taxon>
        <taxon>Viridiplantae</taxon>
        <taxon>Streptophyta</taxon>
        <taxon>Embryophyta</taxon>
        <taxon>Tracheophyta</taxon>
        <taxon>Spermatophyta</taxon>
        <taxon>Magnoliopsida</taxon>
        <taxon>Liliopsida</taxon>
        <taxon>Poales</taxon>
        <taxon>Poaceae</taxon>
        <taxon>PACMAD clade</taxon>
        <taxon>Arundinoideae</taxon>
        <taxon>Arundineae</taxon>
        <taxon>Arundo</taxon>
    </lineage>
</organism>
<reference evidence="2" key="2">
    <citation type="journal article" date="2015" name="Data Brief">
        <title>Shoot transcriptome of the giant reed, Arundo donax.</title>
        <authorList>
            <person name="Barrero R.A."/>
            <person name="Guerrero F.D."/>
            <person name="Moolhuijzen P."/>
            <person name="Goolsby J.A."/>
            <person name="Tidwell J."/>
            <person name="Bellgard S.E."/>
            <person name="Bellgard M.I."/>
        </authorList>
    </citation>
    <scope>NUCLEOTIDE SEQUENCE</scope>
    <source>
        <tissue evidence="2">Shoot tissue taken approximately 20 cm above the soil surface</tissue>
    </source>
</reference>
<sequence length="44" mass="5082">MLVPLSANYLLIQSWIVLCTSYFGLLKCTNFNVLSISAYLRILW</sequence>
<keyword evidence="1" id="KW-1133">Transmembrane helix</keyword>
<protein>
    <submittedName>
        <fullName evidence="2">Uncharacterized protein</fullName>
    </submittedName>
</protein>
<reference evidence="2" key="1">
    <citation type="submission" date="2014-09" db="EMBL/GenBank/DDBJ databases">
        <authorList>
            <person name="Magalhaes I.L.F."/>
            <person name="Oliveira U."/>
            <person name="Santos F.R."/>
            <person name="Vidigal T.H.D.A."/>
            <person name="Brescovit A.D."/>
            <person name="Santos A.J."/>
        </authorList>
    </citation>
    <scope>NUCLEOTIDE SEQUENCE</scope>
    <source>
        <tissue evidence="2">Shoot tissue taken approximately 20 cm above the soil surface</tissue>
    </source>
</reference>
<dbReference type="EMBL" id="GBRH01236198">
    <property type="protein sequence ID" value="JAD61697.1"/>
    <property type="molecule type" value="Transcribed_RNA"/>
</dbReference>